<evidence type="ECO:0000256" key="1">
    <source>
        <dbReference type="SAM" id="Phobius"/>
    </source>
</evidence>
<protein>
    <submittedName>
        <fullName evidence="2">Uncharacterized protein</fullName>
    </submittedName>
</protein>
<evidence type="ECO:0000313" key="2">
    <source>
        <dbReference type="EMBL" id="VEA70715.1"/>
    </source>
</evidence>
<accession>A0A447QKV9</accession>
<dbReference type="RefSeq" id="WP_054305709.1">
    <property type="nucleotide sequence ID" value="NZ_CAMIPJ010000010.1"/>
</dbReference>
<reference evidence="2 4" key="1">
    <citation type="submission" date="2018-12" db="EMBL/GenBank/DDBJ databases">
        <authorList>
            <consortium name="Pathogen Informatics"/>
        </authorList>
    </citation>
    <scope>NUCLEOTIDE SEQUENCE [LARGE SCALE GENOMIC DNA]</scope>
    <source>
        <strain evidence="3 5">NCTC12971</strain>
        <strain evidence="2 4">NCTC9419</strain>
    </source>
</reference>
<name>A0A447QKV9_SERRU</name>
<feature type="transmembrane region" description="Helical" evidence="1">
    <location>
        <begin position="158"/>
        <end position="180"/>
    </location>
</feature>
<evidence type="ECO:0000313" key="3">
    <source>
        <dbReference type="EMBL" id="VTP68403.1"/>
    </source>
</evidence>
<keyword evidence="1" id="KW-0812">Transmembrane</keyword>
<dbReference type="EMBL" id="LR590463">
    <property type="protein sequence ID" value="VTP68403.1"/>
    <property type="molecule type" value="Genomic_DNA"/>
</dbReference>
<dbReference type="EMBL" id="LR134155">
    <property type="protein sequence ID" value="VEA70715.1"/>
    <property type="molecule type" value="Genomic_DNA"/>
</dbReference>
<dbReference type="GeneID" id="61763291"/>
<evidence type="ECO:0000313" key="4">
    <source>
        <dbReference type="Proteomes" id="UP000271603"/>
    </source>
</evidence>
<dbReference type="Proteomes" id="UP000307968">
    <property type="component" value="Chromosome"/>
</dbReference>
<dbReference type="STRING" id="61652.AXX16_0732"/>
<sequence>MADPTLDVESVLKGSLIGQDDLRVILAFINELDEETLMQFETDTDSGIMNTFAELQRASDRRNTLADYGESRDEEESIGLQDMTGNMLNRRPDVFNKYGTSLRGYGGNVYDDTQKSNYNMAAAAVGVVGALSSSGAYFAATAAAQAGETLMTNAYARFALGAVGALGISSGCVLAVRNFLSDRRVGENKKLVDAMKKMSKSRNKLTAFFNETRVKILKDEEKAKKSAMTYMSRRPINLAGGGDIKARMEHLFSNILLTDTSPVKAKILLISNEHYVSLTDDSNRPTYISKDELKLMGEIAGMF</sequence>
<keyword evidence="1" id="KW-0472">Membrane</keyword>
<gene>
    <name evidence="3" type="ORF">NCTC12971_05604</name>
    <name evidence="2" type="ORF">NCTC9419_02223</name>
</gene>
<organism evidence="2 4">
    <name type="scientific">Serratia rubidaea</name>
    <name type="common">Serratia marinorubra</name>
    <dbReference type="NCBI Taxonomy" id="61652"/>
    <lineage>
        <taxon>Bacteria</taxon>
        <taxon>Pseudomonadati</taxon>
        <taxon>Pseudomonadota</taxon>
        <taxon>Gammaproteobacteria</taxon>
        <taxon>Enterobacterales</taxon>
        <taxon>Yersiniaceae</taxon>
        <taxon>Serratia</taxon>
    </lineage>
</organism>
<evidence type="ECO:0000313" key="5">
    <source>
        <dbReference type="Proteomes" id="UP000307968"/>
    </source>
</evidence>
<dbReference type="AlphaFoldDB" id="A0A447QKV9"/>
<proteinExistence type="predicted"/>
<feature type="transmembrane region" description="Helical" evidence="1">
    <location>
        <begin position="118"/>
        <end position="138"/>
    </location>
</feature>
<dbReference type="Proteomes" id="UP000271603">
    <property type="component" value="Chromosome"/>
</dbReference>
<keyword evidence="1" id="KW-1133">Transmembrane helix</keyword>